<sequence length="395" mass="45804">MEKHLLSIGIFTLKTMDQINISQLLSSIFLSNTLMLASTGIYLLTLKKRTRLEKYAILILAFMIFHALCAFVANLFFYENLFFNIGAPFSLFYGVFLFAFVFFFSKQEKQSGKIILWHFIIPLLYSFAFLIILSGPEYWKDYIYSYILTLYVFTSMSFVMYAAYTYYIVKTKKAVKNYLNVYKNLLTELLILLCCVAVLFIGYTFGYKPDKSGDRIIVSLIHFALFAATGIIFRQLIKNNYKEKTNNKKIISLNASVKETDSKPQNTQNEMDSKYKKSKLTDSILRNYVELLENIDNTYYLNPELSLQAVAKKIGISKYNLTQVFSAGLDTNFNQYVNKKRLTFAVEFLKSEDDMSMESIAYACGFNSRTSFYRAFSNEFKITPTQFKNVNSHNK</sequence>
<keyword evidence="1" id="KW-0805">Transcription regulation</keyword>
<dbReference type="EMBL" id="JAUFQU010000031">
    <property type="protein sequence ID" value="MDN3709333.1"/>
    <property type="molecule type" value="Genomic_DNA"/>
</dbReference>
<evidence type="ECO:0000256" key="4">
    <source>
        <dbReference type="SAM" id="Phobius"/>
    </source>
</evidence>
<keyword evidence="8" id="KW-1185">Reference proteome</keyword>
<comment type="caution">
    <text evidence="6">The sequence shown here is derived from an EMBL/GenBank/DDBJ whole genome shotgun (WGS) entry which is preliminary data.</text>
</comment>
<dbReference type="PROSITE" id="PS00041">
    <property type="entry name" value="HTH_ARAC_FAMILY_1"/>
    <property type="match status" value="1"/>
</dbReference>
<dbReference type="InterPro" id="IPR018060">
    <property type="entry name" value="HTH_AraC"/>
</dbReference>
<evidence type="ECO:0000256" key="3">
    <source>
        <dbReference type="ARBA" id="ARBA00023163"/>
    </source>
</evidence>
<dbReference type="PROSITE" id="PS01124">
    <property type="entry name" value="HTH_ARAC_FAMILY_2"/>
    <property type="match status" value="1"/>
</dbReference>
<keyword evidence="2" id="KW-0238">DNA-binding</keyword>
<dbReference type="InterPro" id="IPR009057">
    <property type="entry name" value="Homeodomain-like_sf"/>
</dbReference>
<feature type="transmembrane region" description="Helical" evidence="4">
    <location>
        <begin position="217"/>
        <end position="237"/>
    </location>
</feature>
<dbReference type="Proteomes" id="UP001242368">
    <property type="component" value="Unassembled WGS sequence"/>
</dbReference>
<dbReference type="SUPFAM" id="SSF46689">
    <property type="entry name" value="Homeodomain-like"/>
    <property type="match status" value="1"/>
</dbReference>
<keyword evidence="4" id="KW-0812">Transmembrane</keyword>
<dbReference type="SMART" id="SM00342">
    <property type="entry name" value="HTH_ARAC"/>
    <property type="match status" value="1"/>
</dbReference>
<evidence type="ECO:0000259" key="5">
    <source>
        <dbReference type="PROSITE" id="PS01124"/>
    </source>
</evidence>
<feature type="transmembrane region" description="Helical" evidence="4">
    <location>
        <begin position="24"/>
        <end position="44"/>
    </location>
</feature>
<dbReference type="Gene3D" id="1.10.10.60">
    <property type="entry name" value="Homeodomain-like"/>
    <property type="match status" value="2"/>
</dbReference>
<accession>A0ABT8CYP5</accession>
<feature type="transmembrane region" description="Helical" evidence="4">
    <location>
        <begin position="185"/>
        <end position="205"/>
    </location>
</feature>
<evidence type="ECO:0000313" key="7">
    <source>
        <dbReference type="EMBL" id="MDN3709333.1"/>
    </source>
</evidence>
<feature type="transmembrane region" description="Helical" evidence="4">
    <location>
        <begin position="56"/>
        <end position="77"/>
    </location>
</feature>
<evidence type="ECO:0000313" key="8">
    <source>
        <dbReference type="Proteomes" id="UP001242368"/>
    </source>
</evidence>
<protein>
    <submittedName>
        <fullName evidence="6">AraC family transcriptional regulator</fullName>
    </submittedName>
</protein>
<dbReference type="PANTHER" id="PTHR43280:SF29">
    <property type="entry name" value="ARAC-FAMILY TRANSCRIPTIONAL REGULATOR"/>
    <property type="match status" value="1"/>
</dbReference>
<feature type="transmembrane region" description="Helical" evidence="4">
    <location>
        <begin position="116"/>
        <end position="136"/>
    </location>
</feature>
<dbReference type="PANTHER" id="PTHR43280">
    <property type="entry name" value="ARAC-FAMILY TRANSCRIPTIONAL REGULATOR"/>
    <property type="match status" value="1"/>
</dbReference>
<dbReference type="EMBL" id="JAUFQU010000001">
    <property type="protein sequence ID" value="MDN3708758.1"/>
    <property type="molecule type" value="Genomic_DNA"/>
</dbReference>
<organism evidence="6 8">
    <name type="scientific">Paenimyroides ceti</name>
    <dbReference type="NCBI Taxonomy" id="395087"/>
    <lineage>
        <taxon>Bacteria</taxon>
        <taxon>Pseudomonadati</taxon>
        <taxon>Bacteroidota</taxon>
        <taxon>Flavobacteriia</taxon>
        <taxon>Flavobacteriales</taxon>
        <taxon>Flavobacteriaceae</taxon>
        <taxon>Paenimyroides</taxon>
    </lineage>
</organism>
<dbReference type="RefSeq" id="WP_290364609.1">
    <property type="nucleotide sequence ID" value="NZ_JAUFQU010000001.1"/>
</dbReference>
<evidence type="ECO:0000256" key="2">
    <source>
        <dbReference type="ARBA" id="ARBA00023125"/>
    </source>
</evidence>
<reference evidence="6" key="1">
    <citation type="journal article" date="2014" name="Int. J. Syst. Evol. Microbiol.">
        <title>Complete genome of a new Firmicutes species belonging to the dominant human colonic microbiota ('Ruminococcus bicirculans') reveals two chromosomes and a selective capacity to utilize plant glucans.</title>
        <authorList>
            <consortium name="NISC Comparative Sequencing Program"/>
            <person name="Wegmann U."/>
            <person name="Louis P."/>
            <person name="Goesmann A."/>
            <person name="Henrissat B."/>
            <person name="Duncan S.H."/>
            <person name="Flint H.J."/>
        </authorList>
    </citation>
    <scope>NUCLEOTIDE SEQUENCE</scope>
    <source>
        <strain evidence="6">CECT 7184</strain>
    </source>
</reference>
<keyword evidence="3" id="KW-0804">Transcription</keyword>
<reference evidence="8" key="2">
    <citation type="journal article" date="2019" name="Int. J. Syst. Evol. Microbiol.">
        <title>The Global Catalogue of Microorganisms (GCM) 10K type strain sequencing project: providing services to taxonomists for standard genome sequencing and annotation.</title>
        <authorList>
            <consortium name="The Broad Institute Genomics Platform"/>
            <consortium name="The Broad Institute Genome Sequencing Center for Infectious Disease"/>
            <person name="Wu L."/>
            <person name="Ma J."/>
        </authorList>
    </citation>
    <scope>NUCLEOTIDE SEQUENCE [LARGE SCALE GENOMIC DNA]</scope>
    <source>
        <strain evidence="8">CECT 7184</strain>
    </source>
</reference>
<evidence type="ECO:0000313" key="6">
    <source>
        <dbReference type="EMBL" id="MDN3708758.1"/>
    </source>
</evidence>
<dbReference type="Pfam" id="PF12833">
    <property type="entry name" value="HTH_18"/>
    <property type="match status" value="1"/>
</dbReference>
<feature type="transmembrane region" description="Helical" evidence="4">
    <location>
        <begin position="142"/>
        <end position="164"/>
    </location>
</feature>
<evidence type="ECO:0000256" key="1">
    <source>
        <dbReference type="ARBA" id="ARBA00023015"/>
    </source>
</evidence>
<dbReference type="InterPro" id="IPR018062">
    <property type="entry name" value="HTH_AraC-typ_CS"/>
</dbReference>
<keyword evidence="4" id="KW-1133">Transmembrane helix</keyword>
<gene>
    <name evidence="6" type="ORF">QW060_16775</name>
    <name evidence="7" type="ORF">QW060_20160</name>
</gene>
<feature type="transmembrane region" description="Helical" evidence="4">
    <location>
        <begin position="83"/>
        <end position="104"/>
    </location>
</feature>
<keyword evidence="4" id="KW-0472">Membrane</keyword>
<feature type="domain" description="HTH araC/xylS-type" evidence="5">
    <location>
        <begin position="289"/>
        <end position="390"/>
    </location>
</feature>
<name>A0ABT8CYP5_9FLAO</name>
<reference evidence="6" key="3">
    <citation type="submission" date="2023-06" db="EMBL/GenBank/DDBJ databases">
        <authorList>
            <person name="Lucena T."/>
            <person name="Sun Q."/>
        </authorList>
    </citation>
    <scope>NUCLEOTIDE SEQUENCE</scope>
    <source>
        <strain evidence="6">CECT 7184</strain>
    </source>
</reference>
<proteinExistence type="predicted"/>